<comment type="catalytic activity">
    <reaction evidence="12">
        <text>L-isoleucine(in) = L-isoleucine(out)</text>
        <dbReference type="Rhea" id="RHEA:70943"/>
        <dbReference type="ChEBI" id="CHEBI:58045"/>
    </reaction>
</comment>
<feature type="transmembrane region" description="Helical" evidence="15">
    <location>
        <begin position="1357"/>
        <end position="1376"/>
    </location>
</feature>
<comment type="similarity">
    <text evidence="2">Belongs to the SLC43A transporter (TC 2.A.1.44) family.</text>
</comment>
<dbReference type="GO" id="GO:0005886">
    <property type="term" value="C:plasma membrane"/>
    <property type="evidence" value="ECO:0007669"/>
    <property type="project" value="UniProtKB-SubCell"/>
</dbReference>
<feature type="transmembrane region" description="Helical" evidence="15">
    <location>
        <begin position="1162"/>
        <end position="1182"/>
    </location>
</feature>
<feature type="domain" description="Integrase catalytic" evidence="17">
    <location>
        <begin position="858"/>
        <end position="1021"/>
    </location>
</feature>
<dbReference type="InterPro" id="IPR043128">
    <property type="entry name" value="Rev_trsase/Diguanyl_cyclase"/>
</dbReference>
<dbReference type="PROSITE" id="PS50994">
    <property type="entry name" value="INTEGRASE"/>
    <property type="match status" value="1"/>
</dbReference>
<feature type="compositionally biased region" description="Polar residues" evidence="14">
    <location>
        <begin position="203"/>
        <end position="213"/>
    </location>
</feature>
<protein>
    <recommendedName>
        <fullName evidence="4">ribonuclease H</fullName>
        <ecNumber evidence="4">3.1.26.4</ecNumber>
    </recommendedName>
</protein>
<dbReference type="CDD" id="cd06174">
    <property type="entry name" value="MFS"/>
    <property type="match status" value="3"/>
</dbReference>
<evidence type="ECO:0000256" key="9">
    <source>
        <dbReference type="ARBA" id="ARBA00023180"/>
    </source>
</evidence>
<evidence type="ECO:0000313" key="18">
    <source>
        <dbReference type="EMBL" id="RXN35265.1"/>
    </source>
</evidence>
<dbReference type="GO" id="GO:0003676">
    <property type="term" value="F:nucleic acid binding"/>
    <property type="evidence" value="ECO:0007669"/>
    <property type="project" value="InterPro"/>
</dbReference>
<dbReference type="Gene3D" id="1.20.1250.10">
    <property type="match status" value="2"/>
</dbReference>
<dbReference type="PROSITE" id="PS50878">
    <property type="entry name" value="RT_POL"/>
    <property type="match status" value="1"/>
</dbReference>
<dbReference type="Pfam" id="PF07690">
    <property type="entry name" value="MFS_1"/>
    <property type="match status" value="1"/>
</dbReference>
<evidence type="ECO:0000256" key="15">
    <source>
        <dbReference type="SAM" id="Phobius"/>
    </source>
</evidence>
<comment type="subcellular location">
    <subcellularLocation>
        <location evidence="1">Cell membrane</location>
        <topology evidence="1">Multi-pass membrane protein</topology>
    </subcellularLocation>
</comment>
<evidence type="ECO:0000256" key="7">
    <source>
        <dbReference type="ARBA" id="ARBA00022989"/>
    </source>
</evidence>
<dbReference type="InterPro" id="IPR000477">
    <property type="entry name" value="RT_dom"/>
</dbReference>
<dbReference type="Gene3D" id="3.30.420.10">
    <property type="entry name" value="Ribonuclease H-like superfamily/Ribonuclease H"/>
    <property type="match status" value="1"/>
</dbReference>
<dbReference type="Gene3D" id="1.20.1250.20">
    <property type="entry name" value="MFS general substrate transporter like domains"/>
    <property type="match status" value="1"/>
</dbReference>
<dbReference type="InterPro" id="IPR036397">
    <property type="entry name" value="RNaseH_sf"/>
</dbReference>
<comment type="caution">
    <text evidence="18">The sequence shown here is derived from an EMBL/GenBank/DDBJ whole genome shotgun (WGS) entry which is preliminary data.</text>
</comment>
<feature type="transmembrane region" description="Helical" evidence="15">
    <location>
        <begin position="1540"/>
        <end position="1563"/>
    </location>
</feature>
<evidence type="ECO:0000256" key="11">
    <source>
        <dbReference type="ARBA" id="ARBA00036530"/>
    </source>
</evidence>
<dbReference type="SUPFAM" id="SSF56672">
    <property type="entry name" value="DNA/RNA polymerases"/>
    <property type="match status" value="1"/>
</dbReference>
<dbReference type="Gene3D" id="1.10.340.70">
    <property type="match status" value="1"/>
</dbReference>
<feature type="transmembrane region" description="Helical" evidence="15">
    <location>
        <begin position="1060"/>
        <end position="1087"/>
    </location>
</feature>
<keyword evidence="5" id="KW-1003">Cell membrane</keyword>
<evidence type="ECO:0000256" key="8">
    <source>
        <dbReference type="ARBA" id="ARBA00023136"/>
    </source>
</evidence>
<dbReference type="InterPro" id="IPR001584">
    <property type="entry name" value="Integrase_cat-core"/>
</dbReference>
<proteinExistence type="inferred from homology"/>
<dbReference type="Gene3D" id="3.10.10.10">
    <property type="entry name" value="HIV Type 1 Reverse Transcriptase, subunit A, domain 1"/>
    <property type="match status" value="1"/>
</dbReference>
<feature type="region of interest" description="Disordered" evidence="14">
    <location>
        <begin position="1"/>
        <end position="29"/>
    </location>
</feature>
<keyword evidence="8 15" id="KW-0472">Membrane</keyword>
<dbReference type="GO" id="GO:0015074">
    <property type="term" value="P:DNA integration"/>
    <property type="evidence" value="ECO:0007669"/>
    <property type="project" value="InterPro"/>
</dbReference>
<dbReference type="InterPro" id="IPR012337">
    <property type="entry name" value="RNaseH-like_sf"/>
</dbReference>
<feature type="transmembrane region" description="Helical" evidence="15">
    <location>
        <begin position="1292"/>
        <end position="1314"/>
    </location>
</feature>
<comment type="catalytic activity">
    <reaction evidence="10">
        <text>L-phenylalanine(in) = L-phenylalanine(out)</text>
        <dbReference type="Rhea" id="RHEA:27950"/>
        <dbReference type="ChEBI" id="CHEBI:58095"/>
    </reaction>
</comment>
<feature type="transmembrane region" description="Helical" evidence="15">
    <location>
        <begin position="1482"/>
        <end position="1503"/>
    </location>
</feature>
<evidence type="ECO:0000256" key="3">
    <source>
        <dbReference type="ARBA" id="ARBA00010879"/>
    </source>
</evidence>
<dbReference type="GO" id="GO:0015175">
    <property type="term" value="F:neutral L-amino acid transmembrane transporter activity"/>
    <property type="evidence" value="ECO:0007669"/>
    <property type="project" value="TreeGrafter"/>
</dbReference>
<evidence type="ECO:0000259" key="16">
    <source>
        <dbReference type="PROSITE" id="PS50878"/>
    </source>
</evidence>
<dbReference type="FunFam" id="3.30.420.10:FF:000063">
    <property type="entry name" value="Retrovirus-related Pol polyprotein from transposon 297-like Protein"/>
    <property type="match status" value="1"/>
</dbReference>
<reference evidence="18 19" key="1">
    <citation type="submission" date="2018-03" db="EMBL/GenBank/DDBJ databases">
        <title>Draft genome sequence of Rohu Carp (Labeo rohita).</title>
        <authorList>
            <person name="Das P."/>
            <person name="Kushwaha B."/>
            <person name="Joshi C.G."/>
            <person name="Kumar D."/>
            <person name="Nagpure N.S."/>
            <person name="Sahoo L."/>
            <person name="Das S.P."/>
            <person name="Bit A."/>
            <person name="Patnaik S."/>
            <person name="Meher P.K."/>
            <person name="Jayasankar P."/>
            <person name="Koringa P.G."/>
            <person name="Patel N.V."/>
            <person name="Hinsu A.T."/>
            <person name="Kumar R."/>
            <person name="Pandey M."/>
            <person name="Agarwal S."/>
            <person name="Srivastava S."/>
            <person name="Singh M."/>
            <person name="Iquebal M.A."/>
            <person name="Jaiswal S."/>
            <person name="Angadi U.B."/>
            <person name="Kumar N."/>
            <person name="Raza M."/>
            <person name="Shah T.M."/>
            <person name="Rai A."/>
            <person name="Jena J.K."/>
        </authorList>
    </citation>
    <scope>NUCLEOTIDE SEQUENCE [LARGE SCALE GENOMIC DNA]</scope>
    <source>
        <strain evidence="18">DASCIFA01</strain>
        <tissue evidence="18">Testis</tissue>
    </source>
</reference>
<comment type="similarity">
    <text evidence="3">Belongs to the beta type-B retroviral polymerase family. HERV class-II K(HML-2) pol subfamily.</text>
</comment>
<dbReference type="PANTHER" id="PTHR20766">
    <property type="entry name" value="LARGE NEUTRAL AMINO ACIDS TRANSPORTER SMALL SUBUNIT 4-LIKE ISOFORM X1"/>
    <property type="match status" value="1"/>
</dbReference>
<feature type="transmembrane region" description="Helical" evidence="15">
    <location>
        <begin position="1099"/>
        <end position="1123"/>
    </location>
</feature>
<evidence type="ECO:0000256" key="13">
    <source>
        <dbReference type="ARBA" id="ARBA00036887"/>
    </source>
</evidence>
<dbReference type="Pfam" id="PF17919">
    <property type="entry name" value="RT_RNaseH_2"/>
    <property type="match status" value="1"/>
</dbReference>
<feature type="transmembrane region" description="Helical" evidence="15">
    <location>
        <begin position="31"/>
        <end position="51"/>
    </location>
</feature>
<keyword evidence="19" id="KW-1185">Reference proteome</keyword>
<evidence type="ECO:0000259" key="17">
    <source>
        <dbReference type="PROSITE" id="PS50994"/>
    </source>
</evidence>
<dbReference type="EMBL" id="QBIY01011129">
    <property type="protein sequence ID" value="RXN35265.1"/>
    <property type="molecule type" value="Genomic_DNA"/>
</dbReference>
<dbReference type="InterPro" id="IPR036259">
    <property type="entry name" value="MFS_trans_sf"/>
</dbReference>
<evidence type="ECO:0000256" key="10">
    <source>
        <dbReference type="ARBA" id="ARBA00036466"/>
    </source>
</evidence>
<dbReference type="FunFam" id="3.30.70.270:FF:000026">
    <property type="entry name" value="Transposon Ty3-G Gag-Pol polyprotein"/>
    <property type="match status" value="1"/>
</dbReference>
<feature type="compositionally biased region" description="Polar residues" evidence="14">
    <location>
        <begin position="225"/>
        <end position="234"/>
    </location>
</feature>
<evidence type="ECO:0000256" key="2">
    <source>
        <dbReference type="ARBA" id="ARBA00006595"/>
    </source>
</evidence>
<dbReference type="Pfam" id="PF00078">
    <property type="entry name" value="RVT_1"/>
    <property type="match status" value="1"/>
</dbReference>
<dbReference type="GO" id="GO:0015179">
    <property type="term" value="F:L-amino acid transmembrane transporter activity"/>
    <property type="evidence" value="ECO:0007669"/>
    <property type="project" value="TreeGrafter"/>
</dbReference>
<comment type="catalytic activity">
    <reaction evidence="11">
        <text>L-methionine(in) = L-methionine(out)</text>
        <dbReference type="Rhea" id="RHEA:70939"/>
        <dbReference type="ChEBI" id="CHEBI:57844"/>
    </reaction>
</comment>
<dbReference type="Pfam" id="PF00665">
    <property type="entry name" value="rve"/>
    <property type="match status" value="1"/>
</dbReference>
<dbReference type="EC" id="3.1.26.4" evidence="4"/>
<feature type="transmembrane region" description="Helical" evidence="15">
    <location>
        <begin position="1515"/>
        <end position="1534"/>
    </location>
</feature>
<evidence type="ECO:0000256" key="1">
    <source>
        <dbReference type="ARBA" id="ARBA00004651"/>
    </source>
</evidence>
<feature type="domain" description="Reverse transcriptase" evidence="16">
    <location>
        <begin position="434"/>
        <end position="612"/>
    </location>
</feature>
<feature type="transmembrane region" description="Helical" evidence="15">
    <location>
        <begin position="1602"/>
        <end position="1622"/>
    </location>
</feature>
<comment type="catalytic activity">
    <reaction evidence="13">
        <text>L-leucine(in) = L-leucine(out)</text>
        <dbReference type="Rhea" id="RHEA:73011"/>
        <dbReference type="ChEBI" id="CHEBI:57427"/>
    </reaction>
</comment>
<feature type="transmembrane region" description="Helical" evidence="15">
    <location>
        <begin position="1241"/>
        <end position="1263"/>
    </location>
</feature>
<keyword evidence="7 15" id="KW-1133">Transmembrane helix</keyword>
<feature type="transmembrane region" description="Helical" evidence="15">
    <location>
        <begin position="1135"/>
        <end position="1156"/>
    </location>
</feature>
<dbReference type="Proteomes" id="UP000290572">
    <property type="component" value="Unassembled WGS sequence"/>
</dbReference>
<dbReference type="InterPro" id="IPR041577">
    <property type="entry name" value="RT_RNaseH_2"/>
</dbReference>
<dbReference type="InterPro" id="IPR011701">
    <property type="entry name" value="MFS"/>
</dbReference>
<name>A0A498NTB1_LABRO</name>
<evidence type="ECO:0000256" key="5">
    <source>
        <dbReference type="ARBA" id="ARBA00022475"/>
    </source>
</evidence>
<feature type="transmembrane region" description="Helical" evidence="15">
    <location>
        <begin position="1420"/>
        <end position="1446"/>
    </location>
</feature>
<dbReference type="GO" id="GO:0004523">
    <property type="term" value="F:RNA-DNA hybrid ribonuclease activity"/>
    <property type="evidence" value="ECO:0007669"/>
    <property type="project" value="UniProtKB-EC"/>
</dbReference>
<dbReference type="InterPro" id="IPR009079">
    <property type="entry name" value="4_helix_cytokine-like_core"/>
</dbReference>
<feature type="region of interest" description="Disordered" evidence="14">
    <location>
        <begin position="203"/>
        <end position="267"/>
    </location>
</feature>
<evidence type="ECO:0000256" key="12">
    <source>
        <dbReference type="ARBA" id="ARBA00036777"/>
    </source>
</evidence>
<sequence length="1878" mass="210741">MCDSEKKAGGRKDGREEKETNGDKKEQRRGGVNQVAVLLLLAAAVGFGQVLDRTLILSNERSSIERTYELTKYLDHQLKEIRDTYLSYLGPPFSDPGFSPPRPNSSSLSVPSAATRVDLWRGLENGARLAQNQRAYSVLLCAVKELARSTLCPYLQSSLLHFCSGLSGLLGSISGLMNALGYTNLPPSTGYATPAQAYAPPLSSQFQGVSENSPAPLRSYVPRNQGAQPISGTTRADLKRDRERGRRGRRKEGESWAAKEEGGKEEGMERWGKRRRLLSVDEEKMIKLNMNYTTFGDGYRKQPVLFSSASLQHRRPVRSTHAGLSSLSLLYQYSGPATEVHTLLAAPVLSSHPTPNDFSRKVEGFWVLRELQSWLWRSAKDFTRLKKRLRIGLFPGECNIHLDPSATPVVHPPRRVPFALRDRLREELDSMEDQGIIKKVTEPTDWVNALCVVEKPKAGKLRVCLDPRDLNKAIKCPHYPLPTLEDITPKLAGARYFSVTDARSGYWAVKLSEKSSYLTTFNTVFSRYRFCRLPFGIVSAQGVFQQKIDEIYEGLPGVVAIVDDVLVYGKTKEEHDRNLRSMLERSRKKGVCLNPEKRTVCVPEVSYFGHRLTPDGIKPDPQKVAAIKEMTPPKDRAELETILGMVNYLAKFAPSLSDINAPLRQLLRQDSEFLWDKQHDVAFQKMKDIITREPGPVLAFFDTSKDLTLQVDASKYGLGAVLLQEGKPLAYASKSLTDTEINYAQIEKDLLAILWGNDHQEAIVCGPTKTVQMSTLRRVIKEGWPNERKRCPTAILEYWNYRDELSEMDGMVFKGEKIVIPTLLREEMLQRIHSGHMGIEKSKQRARDILFWPEPLISHPIPNRPWQTVGTDLFTWNNEDYIVVVDYYSRYLDLEKLKSTTAAAVILKLKKIFASHGIPEKVISDNGPQFSSKDFESFAHAWDFVHVTSSPRYPQSNGLSEKAVQIAKSLMDKAKADRKDPYISLLEYRNTPVDGFRSPAQLLMSRRLRSILPTTNQQLQPKTVCGKDVHARREQRRQYQEKYYNRSMAPPLQRAYRRRWWMAVTAVLENLSCSAVLLGWGSLLIMLKREGFYSHLCTVLSALIFLALSLSGFGGICLTFTSLTLPNMFGSLSSTVLSLMIGSYASSAVTFPGLIYDAGVSFTVIMWLWAGLAGLVCLNCFLNWPVEGFPTQEEIEMKMKQSEENHTLSVEEVTGETEKPLAVAEDTQSSVPFRRSVFSPIFLWSLITMGMTQLRIIFFMGAMNKMVEFLVTHGENHPFDELAHEAEETVSYYSPIFGTLQLLCLVTCPLIGYIMDWKMKECEVDQKTEQGDKDACFAFSCIMMSVSAYQPEVLSALSLSLGGFGGICLTFTFLMVKTEFNSDIWIFYYLFTQQQSTTVLGSTEGLSMAPPLQRAYRRRWWMAVTAVLENLSCSAVLLGWGSLLIMLKREGFYSHLCTENITESVNTSSSDDWLSCVEQEEMLNLGFTIGSFLLSAATLPLGILMDRFGPRPLRLGGSACFAFSCIMMSVSAYQPEVLSALIFLALSLNGFGGICLTFTSLTLPNMFGSLSSTVLSLMIGSYASSAVTFPGVKLIYDAGVSFTVIMWLWAGLAGLVCLNCFLNWPVEGFPTQEEIEMKIKQSEENHTLSVEEVTRETEKPLAVAEDTQSSVPFRRSVFSPIFLWSLITMGMTQLRIIFFMGAMNKMVEFLVTHGENHPSEELAHEAEETVSYYSSIFGTLQLLCLVTCPLIGYIMDWKMKECEVDQKTEQGDKEYPSNHFGTLTGLQSMISAVVALLQQPLFMVMVGPLNGDAYRINVGLLILSFAGFLLPGYLYYHRRQLIQMKARGKAKGLTPVENQALNQPLANGHSNGHVLQEA</sequence>
<keyword evidence="9" id="KW-0325">Glycoprotein</keyword>
<feature type="transmembrane region" description="Helical" evidence="15">
    <location>
        <begin position="1816"/>
        <end position="1836"/>
    </location>
</feature>
<evidence type="ECO:0000256" key="4">
    <source>
        <dbReference type="ARBA" id="ARBA00012180"/>
    </source>
</evidence>
<feature type="transmembrane region" description="Helical" evidence="15">
    <location>
        <begin position="1681"/>
        <end position="1703"/>
    </location>
</feature>
<feature type="transmembrane region" description="Helical" evidence="15">
    <location>
        <begin position="1575"/>
        <end position="1596"/>
    </location>
</feature>
<dbReference type="SUPFAM" id="SSF103473">
    <property type="entry name" value="MFS general substrate transporter"/>
    <property type="match status" value="2"/>
</dbReference>
<keyword evidence="6 15" id="KW-0812">Transmembrane</keyword>
<dbReference type="InterPro" id="IPR043502">
    <property type="entry name" value="DNA/RNA_pol_sf"/>
</dbReference>
<dbReference type="CDD" id="cd01647">
    <property type="entry name" value="RT_LTR"/>
    <property type="match status" value="1"/>
</dbReference>
<dbReference type="STRING" id="84645.A0A498NTB1"/>
<feature type="transmembrane region" description="Helical" evidence="15">
    <location>
        <begin position="1775"/>
        <end position="1796"/>
    </location>
</feature>
<evidence type="ECO:0000256" key="14">
    <source>
        <dbReference type="SAM" id="MobiDB-lite"/>
    </source>
</evidence>
<dbReference type="SUPFAM" id="SSF53098">
    <property type="entry name" value="Ribonuclease H-like"/>
    <property type="match status" value="1"/>
</dbReference>
<organism evidence="18 19">
    <name type="scientific">Labeo rohita</name>
    <name type="common">Indian major carp</name>
    <name type="synonym">Cyprinus rohita</name>
    <dbReference type="NCBI Taxonomy" id="84645"/>
    <lineage>
        <taxon>Eukaryota</taxon>
        <taxon>Metazoa</taxon>
        <taxon>Chordata</taxon>
        <taxon>Craniata</taxon>
        <taxon>Vertebrata</taxon>
        <taxon>Euteleostomi</taxon>
        <taxon>Actinopterygii</taxon>
        <taxon>Neopterygii</taxon>
        <taxon>Teleostei</taxon>
        <taxon>Ostariophysi</taxon>
        <taxon>Cypriniformes</taxon>
        <taxon>Cyprinidae</taxon>
        <taxon>Labeoninae</taxon>
        <taxon>Labeonini</taxon>
        <taxon>Labeo</taxon>
    </lineage>
</organism>
<dbReference type="PANTHER" id="PTHR20766:SF7">
    <property type="entry name" value="SOLUTE CARRIER FAMILY 43 (AMINO ACID SYSTEM L TRANSPORTER), MEMBER 1A"/>
    <property type="match status" value="1"/>
</dbReference>
<dbReference type="Gene3D" id="3.30.70.270">
    <property type="match status" value="2"/>
</dbReference>
<feature type="compositionally biased region" description="Basic and acidic residues" evidence="14">
    <location>
        <begin position="251"/>
        <end position="267"/>
    </location>
</feature>
<evidence type="ECO:0000256" key="6">
    <source>
        <dbReference type="ARBA" id="ARBA00022692"/>
    </source>
</evidence>
<accession>A0A498NTB1</accession>
<feature type="transmembrane region" description="Helical" evidence="15">
    <location>
        <begin position="1732"/>
        <end position="1754"/>
    </location>
</feature>
<dbReference type="SUPFAM" id="SSF47266">
    <property type="entry name" value="4-helical cytokines"/>
    <property type="match status" value="1"/>
</dbReference>
<evidence type="ECO:0000313" key="19">
    <source>
        <dbReference type="Proteomes" id="UP000290572"/>
    </source>
</evidence>
<dbReference type="FunFam" id="1.20.1250.20:FF:000274">
    <property type="entry name" value="Solute carrier family 43 member 1"/>
    <property type="match status" value="1"/>
</dbReference>
<gene>
    <name evidence="18" type="ORF">ROHU_035939</name>
</gene>
<dbReference type="FunFam" id="3.10.10.10:FF:000003">
    <property type="entry name" value="Retrovirus-related Pol polyprotein from transposon 297-like Protein"/>
    <property type="match status" value="1"/>
</dbReference>